<sequence length="190" mass="21860">MRILWDFDGTLFDTYPAFTRVMRELVPSGVKEEDILKELKVSFHHAASFFNLSKKQIETFREMDNALSPDDKPPFPGLKDILEKAELNVIMTHKPRAEVTSILKHFNMEHYFKDLVAGDDGYPRKPDASSYRYLHKKHNLDLAVGDRVLDILPAKEIGLKTCLFQNSAQGADLYVTNYKDLSKLLWPTSK</sequence>
<dbReference type="Pfam" id="PF13419">
    <property type="entry name" value="HAD_2"/>
    <property type="match status" value="1"/>
</dbReference>
<reference evidence="1 2" key="1">
    <citation type="submission" date="2019-04" db="EMBL/GenBank/DDBJ databases">
        <title>Genome sequence of Bacillus hwajinpoensis strain Y2.</title>
        <authorList>
            <person name="Fair J.L."/>
            <person name="Maclea K.S."/>
        </authorList>
    </citation>
    <scope>NUCLEOTIDE SEQUENCE [LARGE SCALE GENOMIC DNA]</scope>
    <source>
        <strain evidence="1 2">Y2</strain>
    </source>
</reference>
<dbReference type="GO" id="GO:0005829">
    <property type="term" value="C:cytosol"/>
    <property type="evidence" value="ECO:0007669"/>
    <property type="project" value="TreeGrafter"/>
</dbReference>
<name>A0A4U1MLL8_9BACL</name>
<dbReference type="Gene3D" id="1.10.150.240">
    <property type="entry name" value="Putative phosphatase, domain 2"/>
    <property type="match status" value="1"/>
</dbReference>
<dbReference type="Gene3D" id="3.40.50.1000">
    <property type="entry name" value="HAD superfamily/HAD-like"/>
    <property type="match status" value="1"/>
</dbReference>
<protein>
    <submittedName>
        <fullName evidence="1">HAD family hydrolase</fullName>
    </submittedName>
</protein>
<dbReference type="GO" id="GO:0008967">
    <property type="term" value="F:phosphoglycolate phosphatase activity"/>
    <property type="evidence" value="ECO:0007669"/>
    <property type="project" value="TreeGrafter"/>
</dbReference>
<gene>
    <name evidence="1" type="ORF">FBF83_01110</name>
</gene>
<accession>A0A4U1MLL8</accession>
<dbReference type="InterPro" id="IPR036412">
    <property type="entry name" value="HAD-like_sf"/>
</dbReference>
<dbReference type="SFLD" id="SFLDS00003">
    <property type="entry name" value="Haloacid_Dehalogenase"/>
    <property type="match status" value="1"/>
</dbReference>
<dbReference type="InterPro" id="IPR023214">
    <property type="entry name" value="HAD_sf"/>
</dbReference>
<dbReference type="PANTHER" id="PTHR43434">
    <property type="entry name" value="PHOSPHOGLYCOLATE PHOSPHATASE"/>
    <property type="match status" value="1"/>
</dbReference>
<keyword evidence="1" id="KW-0378">Hydrolase</keyword>
<dbReference type="SFLD" id="SFLDG01129">
    <property type="entry name" value="C1.5:_HAD__Beta-PGM__Phosphata"/>
    <property type="match status" value="1"/>
</dbReference>
<dbReference type="RefSeq" id="WP_136945319.1">
    <property type="nucleotide sequence ID" value="NZ_SWFM01000001.1"/>
</dbReference>
<proteinExistence type="predicted"/>
<dbReference type="SUPFAM" id="SSF56784">
    <property type="entry name" value="HAD-like"/>
    <property type="match status" value="1"/>
</dbReference>
<comment type="caution">
    <text evidence="1">The sequence shown here is derived from an EMBL/GenBank/DDBJ whole genome shotgun (WGS) entry which is preliminary data.</text>
</comment>
<evidence type="ECO:0000313" key="1">
    <source>
        <dbReference type="EMBL" id="TKD71442.1"/>
    </source>
</evidence>
<dbReference type="InterPro" id="IPR050155">
    <property type="entry name" value="HAD-like_hydrolase_sf"/>
</dbReference>
<dbReference type="InterPro" id="IPR041492">
    <property type="entry name" value="HAD_2"/>
</dbReference>
<evidence type="ECO:0000313" key="2">
    <source>
        <dbReference type="Proteomes" id="UP000310541"/>
    </source>
</evidence>
<organism evidence="1 2">
    <name type="scientific">Guptibacillus hwajinpoensis</name>
    <dbReference type="NCBI Taxonomy" id="208199"/>
    <lineage>
        <taxon>Bacteria</taxon>
        <taxon>Bacillati</taxon>
        <taxon>Bacillota</taxon>
        <taxon>Bacilli</taxon>
        <taxon>Bacillales</taxon>
        <taxon>Guptibacillaceae</taxon>
        <taxon>Guptibacillus</taxon>
    </lineage>
</organism>
<dbReference type="NCBIfam" id="TIGR01549">
    <property type="entry name" value="HAD-SF-IA-v1"/>
    <property type="match status" value="1"/>
</dbReference>
<dbReference type="OrthoDB" id="9807630at2"/>
<dbReference type="PANTHER" id="PTHR43434:SF25">
    <property type="entry name" value="PHOSPHOGLYCOLATE PHOSPHATASE"/>
    <property type="match status" value="1"/>
</dbReference>
<dbReference type="GO" id="GO:0006281">
    <property type="term" value="P:DNA repair"/>
    <property type="evidence" value="ECO:0007669"/>
    <property type="project" value="TreeGrafter"/>
</dbReference>
<dbReference type="InterPro" id="IPR006439">
    <property type="entry name" value="HAD-SF_hydro_IA"/>
</dbReference>
<dbReference type="InterPro" id="IPR023198">
    <property type="entry name" value="PGP-like_dom2"/>
</dbReference>
<dbReference type="Proteomes" id="UP000310541">
    <property type="component" value="Unassembled WGS sequence"/>
</dbReference>
<dbReference type="AlphaFoldDB" id="A0A4U1MLL8"/>
<dbReference type="EMBL" id="SWFM01000001">
    <property type="protein sequence ID" value="TKD71442.1"/>
    <property type="molecule type" value="Genomic_DNA"/>
</dbReference>